<comment type="caution">
    <text evidence="5">The sequence shown here is derived from an EMBL/GenBank/DDBJ whole genome shotgun (WGS) entry which is preliminary data.</text>
</comment>
<dbReference type="SMART" id="SM00042">
    <property type="entry name" value="CUB"/>
    <property type="match status" value="1"/>
</dbReference>
<dbReference type="Gene3D" id="2.20.100.10">
    <property type="entry name" value="Thrombospondin type-1 (TSP1) repeat"/>
    <property type="match status" value="1"/>
</dbReference>
<dbReference type="EMBL" id="CAJNOC010007652">
    <property type="protein sequence ID" value="CAF1102684.1"/>
    <property type="molecule type" value="Genomic_DNA"/>
</dbReference>
<name>A0A814PAI0_9BILA</name>
<sequence>TETNFCLSFWYHMFGNPMVLTGELSVYLHEPNLSENLTKLWSRAGRQNHSQTEWLQAQINVKVNSDFRLMIKAQRFNNFLGDIGLDDIQFDLGECTESDIKPSVWTPWYIASGCFLQCGTEYFERKRFCQVGSRGDNCEGPETEFKLCPNPECYNITEFNSTMNSSDNFMKILANPIQVQTNFLESGKNLEIVNVDSSLKISNKCGDVINLDLNETVQLTSPGYPNKYELGLECSYLVKSENNSRIRVNVEYISLESTSLNACPDSVEIRYYALGQPGLRLCGNYSKMNTTKTIEYQSEANSVLFIFRSDWINRSNGFLIKVTSV</sequence>
<dbReference type="InterPro" id="IPR000884">
    <property type="entry name" value="TSP1_rpt"/>
</dbReference>
<dbReference type="InterPro" id="IPR013320">
    <property type="entry name" value="ConA-like_dom_sf"/>
</dbReference>
<keyword evidence="1" id="KW-1015">Disulfide bond</keyword>
<dbReference type="InterPro" id="IPR000859">
    <property type="entry name" value="CUB_dom"/>
</dbReference>
<protein>
    <submittedName>
        <fullName evidence="5">Uncharacterized protein</fullName>
    </submittedName>
</protein>
<dbReference type="Gene3D" id="2.60.120.290">
    <property type="entry name" value="Spermadhesin, CUB domain"/>
    <property type="match status" value="1"/>
</dbReference>
<feature type="non-terminal residue" evidence="5">
    <location>
        <position position="1"/>
    </location>
</feature>
<evidence type="ECO:0000259" key="3">
    <source>
        <dbReference type="PROSITE" id="PS01180"/>
    </source>
</evidence>
<dbReference type="PANTHER" id="PTHR23282:SF101">
    <property type="entry name" value="MAM DOMAIN-CONTAINING PROTEIN"/>
    <property type="match status" value="1"/>
</dbReference>
<dbReference type="Pfam" id="PF00431">
    <property type="entry name" value="CUB"/>
    <property type="match status" value="1"/>
</dbReference>
<dbReference type="AlphaFoldDB" id="A0A814PAI0"/>
<dbReference type="InterPro" id="IPR035914">
    <property type="entry name" value="Sperma_CUB_dom_sf"/>
</dbReference>
<dbReference type="PROSITE" id="PS50092">
    <property type="entry name" value="TSP1"/>
    <property type="match status" value="1"/>
</dbReference>
<evidence type="ECO:0000256" key="1">
    <source>
        <dbReference type="ARBA" id="ARBA00023157"/>
    </source>
</evidence>
<keyword evidence="6" id="KW-1185">Reference proteome</keyword>
<dbReference type="SUPFAM" id="SSF49854">
    <property type="entry name" value="Spermadhesin, CUB domain"/>
    <property type="match status" value="1"/>
</dbReference>
<gene>
    <name evidence="5" type="ORF">OXX778_LOCUS21232</name>
</gene>
<dbReference type="Pfam" id="PF00090">
    <property type="entry name" value="TSP_1"/>
    <property type="match status" value="1"/>
</dbReference>
<feature type="domain" description="CUB" evidence="3">
    <location>
        <begin position="205"/>
        <end position="325"/>
    </location>
</feature>
<organism evidence="5 6">
    <name type="scientific">Brachionus calyciflorus</name>
    <dbReference type="NCBI Taxonomy" id="104777"/>
    <lineage>
        <taxon>Eukaryota</taxon>
        <taxon>Metazoa</taxon>
        <taxon>Spiralia</taxon>
        <taxon>Gnathifera</taxon>
        <taxon>Rotifera</taxon>
        <taxon>Eurotatoria</taxon>
        <taxon>Monogononta</taxon>
        <taxon>Pseudotrocha</taxon>
        <taxon>Ploima</taxon>
        <taxon>Brachionidae</taxon>
        <taxon>Brachionus</taxon>
    </lineage>
</organism>
<accession>A0A814PAI0</accession>
<evidence type="ECO:0000313" key="6">
    <source>
        <dbReference type="Proteomes" id="UP000663879"/>
    </source>
</evidence>
<dbReference type="OrthoDB" id="6107927at2759"/>
<feature type="domain" description="MAM" evidence="4">
    <location>
        <begin position="1"/>
        <end position="97"/>
    </location>
</feature>
<comment type="caution">
    <text evidence="2">Lacks conserved residue(s) required for the propagation of feature annotation.</text>
</comment>
<dbReference type="CDD" id="cd06263">
    <property type="entry name" value="MAM"/>
    <property type="match status" value="1"/>
</dbReference>
<dbReference type="Proteomes" id="UP000663879">
    <property type="component" value="Unassembled WGS sequence"/>
</dbReference>
<dbReference type="InterPro" id="IPR000998">
    <property type="entry name" value="MAM_dom"/>
</dbReference>
<proteinExistence type="predicted"/>
<evidence type="ECO:0000256" key="2">
    <source>
        <dbReference type="PROSITE-ProRule" id="PRU00059"/>
    </source>
</evidence>
<dbReference type="InterPro" id="IPR036383">
    <property type="entry name" value="TSP1_rpt_sf"/>
</dbReference>
<dbReference type="PROSITE" id="PS50060">
    <property type="entry name" value="MAM_2"/>
    <property type="match status" value="1"/>
</dbReference>
<dbReference type="Gene3D" id="2.60.120.200">
    <property type="match status" value="1"/>
</dbReference>
<evidence type="ECO:0000259" key="4">
    <source>
        <dbReference type="PROSITE" id="PS50060"/>
    </source>
</evidence>
<dbReference type="SUPFAM" id="SSF49899">
    <property type="entry name" value="Concanavalin A-like lectins/glucanases"/>
    <property type="match status" value="1"/>
</dbReference>
<dbReference type="InterPro" id="IPR051560">
    <property type="entry name" value="MAM_domain-containing"/>
</dbReference>
<dbReference type="PANTHER" id="PTHR23282">
    <property type="entry name" value="APICAL ENDOSOMAL GLYCOPROTEIN PRECURSOR"/>
    <property type="match status" value="1"/>
</dbReference>
<dbReference type="PROSITE" id="PS01180">
    <property type="entry name" value="CUB"/>
    <property type="match status" value="1"/>
</dbReference>
<dbReference type="GO" id="GO:0016020">
    <property type="term" value="C:membrane"/>
    <property type="evidence" value="ECO:0007669"/>
    <property type="project" value="InterPro"/>
</dbReference>
<reference evidence="5" key="1">
    <citation type="submission" date="2021-02" db="EMBL/GenBank/DDBJ databases">
        <authorList>
            <person name="Nowell W R."/>
        </authorList>
    </citation>
    <scope>NUCLEOTIDE SEQUENCE</scope>
    <source>
        <strain evidence="5">Ploen Becks lab</strain>
    </source>
</reference>
<dbReference type="CDD" id="cd00041">
    <property type="entry name" value="CUB"/>
    <property type="match status" value="1"/>
</dbReference>
<dbReference type="Pfam" id="PF00629">
    <property type="entry name" value="MAM"/>
    <property type="match status" value="1"/>
</dbReference>
<evidence type="ECO:0000313" key="5">
    <source>
        <dbReference type="EMBL" id="CAF1102684.1"/>
    </source>
</evidence>